<dbReference type="AlphaFoldDB" id="R7S2Y2"/>
<name>R7S2Y2_PUNST</name>
<dbReference type="InterPro" id="IPR000719">
    <property type="entry name" value="Prot_kinase_dom"/>
</dbReference>
<evidence type="ECO:0000313" key="2">
    <source>
        <dbReference type="EMBL" id="EIN03611.1"/>
    </source>
</evidence>
<feature type="domain" description="Protein kinase" evidence="1">
    <location>
        <begin position="1"/>
        <end position="72"/>
    </location>
</feature>
<dbReference type="SUPFAM" id="SSF56112">
    <property type="entry name" value="Protein kinase-like (PK-like)"/>
    <property type="match status" value="1"/>
</dbReference>
<dbReference type="GO" id="GO:0005524">
    <property type="term" value="F:ATP binding"/>
    <property type="evidence" value="ECO:0007669"/>
    <property type="project" value="InterPro"/>
</dbReference>
<dbReference type="InterPro" id="IPR011009">
    <property type="entry name" value="Kinase-like_dom_sf"/>
</dbReference>
<proteinExistence type="predicted"/>
<feature type="non-terminal residue" evidence="2">
    <location>
        <position position="1"/>
    </location>
</feature>
<sequence length="72" mass="8389">PKSDVYAFGMTAWEIFDGRIPFHEITNVYIVLREVLDGKRPLRPTHARDLGLDDYIWEVAIDSCWAADPLRR</sequence>
<accession>R7S2Y2</accession>
<dbReference type="Proteomes" id="UP000054196">
    <property type="component" value="Unassembled WGS sequence"/>
</dbReference>
<evidence type="ECO:0000313" key="3">
    <source>
        <dbReference type="Proteomes" id="UP000054196"/>
    </source>
</evidence>
<reference evidence="3" key="1">
    <citation type="journal article" date="2012" name="Science">
        <title>The Paleozoic origin of enzymatic lignin decomposition reconstructed from 31 fungal genomes.</title>
        <authorList>
            <person name="Floudas D."/>
            <person name="Binder M."/>
            <person name="Riley R."/>
            <person name="Barry K."/>
            <person name="Blanchette R.A."/>
            <person name="Henrissat B."/>
            <person name="Martinez A.T."/>
            <person name="Otillar R."/>
            <person name="Spatafora J.W."/>
            <person name="Yadav J.S."/>
            <person name="Aerts A."/>
            <person name="Benoit I."/>
            <person name="Boyd A."/>
            <person name="Carlson A."/>
            <person name="Copeland A."/>
            <person name="Coutinho P.M."/>
            <person name="de Vries R.P."/>
            <person name="Ferreira P."/>
            <person name="Findley K."/>
            <person name="Foster B."/>
            <person name="Gaskell J."/>
            <person name="Glotzer D."/>
            <person name="Gorecki P."/>
            <person name="Heitman J."/>
            <person name="Hesse C."/>
            <person name="Hori C."/>
            <person name="Igarashi K."/>
            <person name="Jurgens J.A."/>
            <person name="Kallen N."/>
            <person name="Kersten P."/>
            <person name="Kohler A."/>
            <person name="Kuees U."/>
            <person name="Kumar T.K.A."/>
            <person name="Kuo A."/>
            <person name="LaButti K."/>
            <person name="Larrondo L.F."/>
            <person name="Lindquist E."/>
            <person name="Ling A."/>
            <person name="Lombard V."/>
            <person name="Lucas S."/>
            <person name="Lundell T."/>
            <person name="Martin R."/>
            <person name="McLaughlin D.J."/>
            <person name="Morgenstern I."/>
            <person name="Morin E."/>
            <person name="Murat C."/>
            <person name="Nagy L.G."/>
            <person name="Nolan M."/>
            <person name="Ohm R.A."/>
            <person name="Patyshakuliyeva A."/>
            <person name="Rokas A."/>
            <person name="Ruiz-Duenas F.J."/>
            <person name="Sabat G."/>
            <person name="Salamov A."/>
            <person name="Samejima M."/>
            <person name="Schmutz J."/>
            <person name="Slot J.C."/>
            <person name="St John F."/>
            <person name="Stenlid J."/>
            <person name="Sun H."/>
            <person name="Sun S."/>
            <person name="Syed K."/>
            <person name="Tsang A."/>
            <person name="Wiebenga A."/>
            <person name="Young D."/>
            <person name="Pisabarro A."/>
            <person name="Eastwood D.C."/>
            <person name="Martin F."/>
            <person name="Cullen D."/>
            <person name="Grigoriev I.V."/>
            <person name="Hibbett D.S."/>
        </authorList>
    </citation>
    <scope>NUCLEOTIDE SEQUENCE [LARGE SCALE GENOMIC DNA]</scope>
    <source>
        <strain evidence="3">HHB-11173 SS5</strain>
    </source>
</reference>
<evidence type="ECO:0000259" key="1">
    <source>
        <dbReference type="PROSITE" id="PS50011"/>
    </source>
</evidence>
<dbReference type="RefSeq" id="XP_007389098.1">
    <property type="nucleotide sequence ID" value="XM_007389036.1"/>
</dbReference>
<dbReference type="OrthoDB" id="4062651at2759"/>
<dbReference type="InterPro" id="IPR001245">
    <property type="entry name" value="Ser-Thr/Tyr_kinase_cat_dom"/>
</dbReference>
<dbReference type="GO" id="GO:0004672">
    <property type="term" value="F:protein kinase activity"/>
    <property type="evidence" value="ECO:0007669"/>
    <property type="project" value="InterPro"/>
</dbReference>
<dbReference type="Pfam" id="PF07714">
    <property type="entry name" value="PK_Tyr_Ser-Thr"/>
    <property type="match status" value="1"/>
</dbReference>
<dbReference type="PROSITE" id="PS50011">
    <property type="entry name" value="PROTEIN_KINASE_DOM"/>
    <property type="match status" value="1"/>
</dbReference>
<gene>
    <name evidence="2" type="ORF">PUNSTDRAFT_26479</name>
</gene>
<dbReference type="EMBL" id="JH687560">
    <property type="protein sequence ID" value="EIN03611.1"/>
    <property type="molecule type" value="Genomic_DNA"/>
</dbReference>
<organism evidence="2 3">
    <name type="scientific">Punctularia strigosozonata (strain HHB-11173)</name>
    <name type="common">White-rot fungus</name>
    <dbReference type="NCBI Taxonomy" id="741275"/>
    <lineage>
        <taxon>Eukaryota</taxon>
        <taxon>Fungi</taxon>
        <taxon>Dikarya</taxon>
        <taxon>Basidiomycota</taxon>
        <taxon>Agaricomycotina</taxon>
        <taxon>Agaricomycetes</taxon>
        <taxon>Corticiales</taxon>
        <taxon>Punctulariaceae</taxon>
        <taxon>Punctularia</taxon>
    </lineage>
</organism>
<dbReference type="HOGENOM" id="CLU_000288_7_26_1"/>
<dbReference type="KEGG" id="psq:PUNSTDRAFT_26479"/>
<protein>
    <recommendedName>
        <fullName evidence="1">Protein kinase domain-containing protein</fullName>
    </recommendedName>
</protein>
<dbReference type="GeneID" id="18882037"/>
<dbReference type="Gene3D" id="1.10.510.10">
    <property type="entry name" value="Transferase(Phosphotransferase) domain 1"/>
    <property type="match status" value="1"/>
</dbReference>
<keyword evidence="3" id="KW-1185">Reference proteome</keyword>
<feature type="non-terminal residue" evidence="2">
    <location>
        <position position="72"/>
    </location>
</feature>